<dbReference type="GO" id="GO:0005524">
    <property type="term" value="F:ATP binding"/>
    <property type="evidence" value="ECO:0007669"/>
    <property type="project" value="UniProtKB-KW"/>
</dbReference>
<dbReference type="EMBL" id="KI927387">
    <property type="protein sequence ID" value="ETW52769.1"/>
    <property type="molecule type" value="Genomic_DNA"/>
</dbReference>
<feature type="compositionally biased region" description="Acidic residues" evidence="7">
    <location>
        <begin position="293"/>
        <end position="305"/>
    </location>
</feature>
<feature type="coiled-coil region" evidence="6">
    <location>
        <begin position="227"/>
        <end position="254"/>
    </location>
</feature>
<dbReference type="SUPFAM" id="SSF56112">
    <property type="entry name" value="Protein kinase-like (PK-like)"/>
    <property type="match status" value="1"/>
</dbReference>
<reference evidence="8 9" key="1">
    <citation type="submission" date="2013-02" db="EMBL/GenBank/DDBJ databases">
        <title>The Genome Annotation of Plasmodium falciparum Palo Alto/Uganda.</title>
        <authorList>
            <consortium name="The Broad Institute Genome Sequencing Platform"/>
            <consortium name="The Broad Institute Genome Sequencing Center for Infectious Disease"/>
            <person name="Neafsey D."/>
            <person name="Hoffman S."/>
            <person name="Volkman S."/>
            <person name="Rosenthal P."/>
            <person name="Walker B."/>
            <person name="Young S.K."/>
            <person name="Zeng Q."/>
            <person name="Gargeya S."/>
            <person name="Fitzgerald M."/>
            <person name="Haas B."/>
            <person name="Abouelleil A."/>
            <person name="Allen A.W."/>
            <person name="Alvarado L."/>
            <person name="Arachchi H.M."/>
            <person name="Berlin A.M."/>
            <person name="Chapman S.B."/>
            <person name="Gainer-Dewar J."/>
            <person name="Goldberg J."/>
            <person name="Griggs A."/>
            <person name="Gujja S."/>
            <person name="Hansen M."/>
            <person name="Howarth C."/>
            <person name="Imamovic A."/>
            <person name="Ireland A."/>
            <person name="Larimer J."/>
            <person name="McCowan C."/>
            <person name="Murphy C."/>
            <person name="Pearson M."/>
            <person name="Poon T.W."/>
            <person name="Priest M."/>
            <person name="Roberts A."/>
            <person name="Saif S."/>
            <person name="Shea T."/>
            <person name="Sisk P."/>
            <person name="Sykes S."/>
            <person name="Wortman J."/>
            <person name="Nusbaum C."/>
            <person name="Birren B."/>
        </authorList>
    </citation>
    <scope>NUCLEOTIDE SEQUENCE [LARGE SCALE GENOMIC DNA]</scope>
    <source>
        <strain evidence="8 9">Palo Alto/Uganda</strain>
    </source>
</reference>
<dbReference type="OrthoDB" id="3967at2759"/>
<evidence type="ECO:0000256" key="3">
    <source>
        <dbReference type="ARBA" id="ARBA00022741"/>
    </source>
</evidence>
<keyword evidence="4" id="KW-0418">Kinase</keyword>
<keyword evidence="1" id="KW-0723">Serine/threonine-protein kinase</keyword>
<evidence type="ECO:0000256" key="4">
    <source>
        <dbReference type="ARBA" id="ARBA00022777"/>
    </source>
</evidence>
<keyword evidence="5" id="KW-0067">ATP-binding</keyword>
<evidence type="ECO:0008006" key="10">
    <source>
        <dbReference type="Google" id="ProtNLM"/>
    </source>
</evidence>
<accession>W4ISM8</accession>
<evidence type="ECO:0000256" key="2">
    <source>
        <dbReference type="ARBA" id="ARBA00022679"/>
    </source>
</evidence>
<dbReference type="PANTHER" id="PTHR24058">
    <property type="entry name" value="DUAL SPECIFICITY PROTEIN KINASE"/>
    <property type="match status" value="1"/>
</dbReference>
<evidence type="ECO:0000256" key="1">
    <source>
        <dbReference type="ARBA" id="ARBA00022527"/>
    </source>
</evidence>
<gene>
    <name evidence="8" type="ORF">PFUGPA_05076</name>
</gene>
<dbReference type="GO" id="GO:0004674">
    <property type="term" value="F:protein serine/threonine kinase activity"/>
    <property type="evidence" value="ECO:0007669"/>
    <property type="project" value="UniProtKB-KW"/>
</dbReference>
<dbReference type="InterPro" id="IPR011009">
    <property type="entry name" value="Kinase-like_dom_sf"/>
</dbReference>
<organism evidence="8 9">
    <name type="scientific">Plasmodium falciparum (isolate Palo Alto / Uganda)</name>
    <dbReference type="NCBI Taxonomy" id="57270"/>
    <lineage>
        <taxon>Eukaryota</taxon>
        <taxon>Sar</taxon>
        <taxon>Alveolata</taxon>
        <taxon>Apicomplexa</taxon>
        <taxon>Aconoidasida</taxon>
        <taxon>Haemosporida</taxon>
        <taxon>Plasmodiidae</taxon>
        <taxon>Plasmodium</taxon>
        <taxon>Plasmodium (Laverania)</taxon>
    </lineage>
</organism>
<feature type="region of interest" description="Disordered" evidence="7">
    <location>
        <begin position="1"/>
        <end position="101"/>
    </location>
</feature>
<evidence type="ECO:0000313" key="9">
    <source>
        <dbReference type="Proteomes" id="UP000019103"/>
    </source>
</evidence>
<dbReference type="PANTHER" id="PTHR24058:SF103">
    <property type="entry name" value="SERINE_THREONINE-PROTEIN KINASE PRP4 HOMOLOG"/>
    <property type="match status" value="1"/>
</dbReference>
<feature type="compositionally biased region" description="Low complexity" evidence="7">
    <location>
        <begin position="71"/>
        <end position="87"/>
    </location>
</feature>
<evidence type="ECO:0000313" key="8">
    <source>
        <dbReference type="EMBL" id="ETW52769.1"/>
    </source>
</evidence>
<evidence type="ECO:0000256" key="5">
    <source>
        <dbReference type="ARBA" id="ARBA00022840"/>
    </source>
</evidence>
<dbReference type="Proteomes" id="UP000019103">
    <property type="component" value="Unassembled WGS sequence"/>
</dbReference>
<dbReference type="OMA" id="DDAACIF"/>
<reference evidence="8 9" key="2">
    <citation type="submission" date="2013-02" db="EMBL/GenBank/DDBJ databases">
        <title>The Genome Sequence of Plasmodium falciparum Palo Alto/Uganda.</title>
        <authorList>
            <consortium name="The Broad Institute Genome Sequencing Platform"/>
            <consortium name="The Broad Institute Genome Sequencing Center for Infectious Disease"/>
            <person name="Neafsey D."/>
            <person name="Cheeseman I."/>
            <person name="Volkman S."/>
            <person name="Adams J."/>
            <person name="Walker B."/>
            <person name="Young S.K."/>
            <person name="Zeng Q."/>
            <person name="Gargeya S."/>
            <person name="Fitzgerald M."/>
            <person name="Haas B."/>
            <person name="Abouelleil A."/>
            <person name="Alvarado L."/>
            <person name="Arachchi H.M."/>
            <person name="Berlin A.M."/>
            <person name="Chapman S.B."/>
            <person name="Dewar J."/>
            <person name="Goldberg J."/>
            <person name="Griggs A."/>
            <person name="Gujja S."/>
            <person name="Hansen M."/>
            <person name="Howarth C."/>
            <person name="Imamovic A."/>
            <person name="Larimer J."/>
            <person name="McCowan C."/>
            <person name="Murphy C."/>
            <person name="Neiman D."/>
            <person name="Pearson M."/>
            <person name="Priest M."/>
            <person name="Roberts A."/>
            <person name="Saif S."/>
            <person name="Shea T."/>
            <person name="Sisk P."/>
            <person name="Sykes S."/>
            <person name="Wortman J."/>
            <person name="Nusbaum C."/>
            <person name="Birren B."/>
        </authorList>
    </citation>
    <scope>NUCLEOTIDE SEQUENCE [LARGE SCALE GENOMIC DNA]</scope>
    <source>
        <strain evidence="8 9">Palo Alto/Uganda</strain>
    </source>
</reference>
<evidence type="ECO:0000256" key="6">
    <source>
        <dbReference type="SAM" id="Coils"/>
    </source>
</evidence>
<keyword evidence="6" id="KW-0175">Coiled coil</keyword>
<feature type="region of interest" description="Disordered" evidence="7">
    <location>
        <begin position="275"/>
        <end position="305"/>
    </location>
</feature>
<evidence type="ECO:0000256" key="7">
    <source>
        <dbReference type="SAM" id="MobiDB-lite"/>
    </source>
</evidence>
<feature type="compositionally biased region" description="Basic and acidic residues" evidence="7">
    <location>
        <begin position="48"/>
        <end position="59"/>
    </location>
</feature>
<dbReference type="Gene3D" id="1.10.510.10">
    <property type="entry name" value="Transferase(Phosphotransferase) domain 1"/>
    <property type="match status" value="1"/>
</dbReference>
<sequence length="688" mass="80927">MSKDKRNSFASNSFDSSNDEKKSKNGNKIYKSKHEENSPDGDSYKINNNEKEKSKEKLKKDQKKKSKEIYNSFNSPNSTSSDSDGNGLHLNFSNASSSSSENGFKILRTQENEDKLLEERRRKREALKEKLKNMVKENEQNNDANEILQNDQINKDYNNETFLLSENKNDNDIITNEIPSNPSYIDQNDAACIFAPNNDVIEDTCSSLSSDHEIIEEKQNKEKPEAVKECSDLYNDLKKKIDEEKAKIRSFIIKQKELHERLKMNVDDSLYVNKSKGNADTHNNLTNKKSPLENEEDEMQEEYDEDNDDFDMFSCVQANKKRKVEKVHITDYYTTGNNANLSDNWNDSEGYYKVNKIYMYFINVFKNISIYNNMLIPVQNITPLHIESNFFYEQIKLKFENIFSHSPQREKYNNLNFIQIHNLKCLKYAITACIYSHIKISGKSICLRNILNTTNFFISLLINNNNYSDHHHHHHKKKRSNVYINSLKDTVHNINTYEPIIKENIYQEKEESLKMERIALFTSSFKLSNNIMKYSLLYELMFITRSPYIINKFLLSGKSNNHMIKLMMEYKGKFSHKMIKGGQFYSQHFNENLDFLYVDRDHYSKKEVVRVISDLRPTKNITCDLLEHQYWLKGNSPKMQFLKKKIKQLGDLLEKCLILDPSKRYTPDQALQHPYLRESIHFSKSQNE</sequence>
<keyword evidence="2" id="KW-0808">Transferase</keyword>
<keyword evidence="3" id="KW-0547">Nucleotide-binding</keyword>
<dbReference type="InterPro" id="IPR050494">
    <property type="entry name" value="Ser_Thr_dual-spec_kinase"/>
</dbReference>
<feature type="coiled-coil region" evidence="6">
    <location>
        <begin position="110"/>
        <end position="151"/>
    </location>
</feature>
<dbReference type="AlphaFoldDB" id="W4ISM8"/>
<protein>
    <recommendedName>
        <fullName evidence="10">Protein kinase domain-containing protein</fullName>
    </recommendedName>
</protein>
<proteinExistence type="predicted"/>
<feature type="compositionally biased region" description="Polar residues" evidence="7">
    <location>
        <begin position="275"/>
        <end position="289"/>
    </location>
</feature>
<name>W4ISM8_PLAFP</name>